<name>A0A9D4MLY4_DREPO</name>
<dbReference type="AlphaFoldDB" id="A0A9D4MLY4"/>
<dbReference type="EMBL" id="JAIWYP010000001">
    <property type="protein sequence ID" value="KAH3880057.1"/>
    <property type="molecule type" value="Genomic_DNA"/>
</dbReference>
<accession>A0A9D4MLY4</accession>
<reference evidence="1" key="2">
    <citation type="submission" date="2020-11" db="EMBL/GenBank/DDBJ databases">
        <authorList>
            <person name="McCartney M.A."/>
            <person name="Auch B."/>
            <person name="Kono T."/>
            <person name="Mallez S."/>
            <person name="Becker A."/>
            <person name="Gohl D.M."/>
            <person name="Silverstein K.A.T."/>
            <person name="Koren S."/>
            <person name="Bechman K.B."/>
            <person name="Herman A."/>
            <person name="Abrahante J.E."/>
            <person name="Garbe J."/>
        </authorList>
    </citation>
    <scope>NUCLEOTIDE SEQUENCE</scope>
    <source>
        <strain evidence="1">Duluth1</strain>
        <tissue evidence="1">Whole animal</tissue>
    </source>
</reference>
<comment type="caution">
    <text evidence="1">The sequence shown here is derived from an EMBL/GenBank/DDBJ whole genome shotgun (WGS) entry which is preliminary data.</text>
</comment>
<dbReference type="Proteomes" id="UP000828390">
    <property type="component" value="Unassembled WGS sequence"/>
</dbReference>
<sequence>MRHLFTVELIQCKRPTYPGAGRGSPNGGRIQAHLSCYPTEARKMAELGGSTPEEAHMECDLDHGKRHFWFLLKSAYDVLRPTNLVT</sequence>
<organism evidence="1 2">
    <name type="scientific">Dreissena polymorpha</name>
    <name type="common">Zebra mussel</name>
    <name type="synonym">Mytilus polymorpha</name>
    <dbReference type="NCBI Taxonomy" id="45954"/>
    <lineage>
        <taxon>Eukaryota</taxon>
        <taxon>Metazoa</taxon>
        <taxon>Spiralia</taxon>
        <taxon>Lophotrochozoa</taxon>
        <taxon>Mollusca</taxon>
        <taxon>Bivalvia</taxon>
        <taxon>Autobranchia</taxon>
        <taxon>Heteroconchia</taxon>
        <taxon>Euheterodonta</taxon>
        <taxon>Imparidentia</taxon>
        <taxon>Neoheterodontei</taxon>
        <taxon>Myida</taxon>
        <taxon>Dreissenoidea</taxon>
        <taxon>Dreissenidae</taxon>
        <taxon>Dreissena</taxon>
    </lineage>
</organism>
<evidence type="ECO:0000313" key="1">
    <source>
        <dbReference type="EMBL" id="KAH3880057.1"/>
    </source>
</evidence>
<gene>
    <name evidence="1" type="ORF">DPMN_003969</name>
</gene>
<protein>
    <submittedName>
        <fullName evidence="1">Uncharacterized protein</fullName>
    </submittedName>
</protein>
<proteinExistence type="predicted"/>
<keyword evidence="2" id="KW-1185">Reference proteome</keyword>
<evidence type="ECO:0000313" key="2">
    <source>
        <dbReference type="Proteomes" id="UP000828390"/>
    </source>
</evidence>
<reference evidence="1" key="1">
    <citation type="journal article" date="2019" name="bioRxiv">
        <title>The Genome of the Zebra Mussel, Dreissena polymorpha: A Resource for Invasive Species Research.</title>
        <authorList>
            <person name="McCartney M.A."/>
            <person name="Auch B."/>
            <person name="Kono T."/>
            <person name="Mallez S."/>
            <person name="Zhang Y."/>
            <person name="Obille A."/>
            <person name="Becker A."/>
            <person name="Abrahante J.E."/>
            <person name="Garbe J."/>
            <person name="Badalamenti J.P."/>
            <person name="Herman A."/>
            <person name="Mangelson H."/>
            <person name="Liachko I."/>
            <person name="Sullivan S."/>
            <person name="Sone E.D."/>
            <person name="Koren S."/>
            <person name="Silverstein K.A.T."/>
            <person name="Beckman K.B."/>
            <person name="Gohl D.M."/>
        </authorList>
    </citation>
    <scope>NUCLEOTIDE SEQUENCE</scope>
    <source>
        <strain evidence="1">Duluth1</strain>
        <tissue evidence="1">Whole animal</tissue>
    </source>
</reference>